<keyword evidence="1" id="KW-0548">Nucleotidyltransferase</keyword>
<proteinExistence type="predicted"/>
<dbReference type="Proteomes" id="UP001163223">
    <property type="component" value="Chromosome"/>
</dbReference>
<keyword evidence="2" id="KW-1185">Reference proteome</keyword>
<sequence length="281" mass="30178">MSGAGEGAAFGEGEALSRFDGFERVILVANSDAVDIADLQARHAGALFVFFNKVYKVLGRPFAGDAVLVARSGPAGANIVYRREVADVLRLVSGPKFRGIVNLRVGAQERFSPAADFEGATVAHLDLQPMFAGFYPSTHVPTSGFALALALAERFGPGRVVLAGFTARRSEAWKLFHDHDWTFEQVAMRALARSGLIAMEPGRGERSPFDALCERFPAVSRETVALVAAEVLGERLEGTNMAVDRLVSVTKPLARVDKALRALKPRTRKAKLADAATKPAT</sequence>
<protein>
    <submittedName>
        <fullName evidence="1">3-deoxy-manno-octulosonate cytidylyltransferase</fullName>
    </submittedName>
</protein>
<accession>A0ACD4NIB6</accession>
<evidence type="ECO:0000313" key="1">
    <source>
        <dbReference type="EMBL" id="WAJ26538.1"/>
    </source>
</evidence>
<dbReference type="EMBL" id="CP113520">
    <property type="protein sequence ID" value="WAJ26538.1"/>
    <property type="molecule type" value="Genomic_DNA"/>
</dbReference>
<reference evidence="1" key="1">
    <citation type="submission" date="2022-11" db="EMBL/GenBank/DDBJ databases">
        <title>beta-Carotene-producing bacterium, Jeongeuplla avenae sp. nov., alleviates the salt stress of Arabidopsis seedlings.</title>
        <authorList>
            <person name="Jiang L."/>
            <person name="Lee J."/>
        </authorList>
    </citation>
    <scope>NUCLEOTIDE SEQUENCE</scope>
    <source>
        <strain evidence="1">DY_R2A_6</strain>
    </source>
</reference>
<keyword evidence="1" id="KW-0808">Transferase</keyword>
<name>A0ACD4NIB6_9HYPH</name>
<evidence type="ECO:0000313" key="2">
    <source>
        <dbReference type="Proteomes" id="UP001163223"/>
    </source>
</evidence>
<gene>
    <name evidence="1" type="ORF">OXU80_16845</name>
</gene>
<organism evidence="1 2">
    <name type="scientific">Antarcticirhabdus aurantiaca</name>
    <dbReference type="NCBI Taxonomy" id="2606717"/>
    <lineage>
        <taxon>Bacteria</taxon>
        <taxon>Pseudomonadati</taxon>
        <taxon>Pseudomonadota</taxon>
        <taxon>Alphaproteobacteria</taxon>
        <taxon>Hyphomicrobiales</taxon>
        <taxon>Aurantimonadaceae</taxon>
        <taxon>Antarcticirhabdus</taxon>
    </lineage>
</organism>